<protein>
    <recommendedName>
        <fullName evidence="1">Methanogenesis regulatory protein FilR1 middle domain-containing protein</fullName>
    </recommendedName>
</protein>
<evidence type="ECO:0000313" key="2">
    <source>
        <dbReference type="EMBL" id="AUX10202.1"/>
    </source>
</evidence>
<evidence type="ECO:0000259" key="1">
    <source>
        <dbReference type="Pfam" id="PF08350"/>
    </source>
</evidence>
<accession>A0A343TM80</accession>
<name>A0A343TM80_9EURY</name>
<dbReference type="AlphaFoldDB" id="A0A343TM80"/>
<organism evidence="2 3">
    <name type="scientific">Halalkaliarchaeum desulfuricum</name>
    <dbReference type="NCBI Taxonomy" id="2055893"/>
    <lineage>
        <taxon>Archaea</taxon>
        <taxon>Methanobacteriati</taxon>
        <taxon>Methanobacteriota</taxon>
        <taxon>Stenosarchaea group</taxon>
        <taxon>Halobacteria</taxon>
        <taxon>Halobacteriales</taxon>
        <taxon>Haloferacaceae</taxon>
        <taxon>Halalkaliarchaeum</taxon>
    </lineage>
</organism>
<dbReference type="Pfam" id="PF08350">
    <property type="entry name" value="FilR1_middle"/>
    <property type="match status" value="1"/>
</dbReference>
<feature type="domain" description="Methanogenesis regulatory protein FilR1 middle" evidence="1">
    <location>
        <begin position="3"/>
        <end position="132"/>
    </location>
</feature>
<evidence type="ECO:0000313" key="3">
    <source>
        <dbReference type="Proteomes" id="UP000263012"/>
    </source>
</evidence>
<keyword evidence="3" id="KW-1185">Reference proteome</keyword>
<dbReference type="InterPro" id="IPR013561">
    <property type="entry name" value="FilR1_middle_dom"/>
</dbReference>
<sequence length="136" mass="15386">MVPTAPFDYGIEQLQKSSRFRCVARTAPPRYVEAIHNGVVTRRFTADCVLGGTYLDNIGDDHELKERWREIADSSSTVRRYEEPISFVLLVLDETVHLWLCDGGGESQGIVESANPAMLTWANKAVDRYLEQAQRI</sequence>
<gene>
    <name evidence="2" type="ORF">AArcSl_2582</name>
</gene>
<dbReference type="Proteomes" id="UP000263012">
    <property type="component" value="Chromosome"/>
</dbReference>
<dbReference type="KEGG" id="hdf:AArcSl_2582"/>
<dbReference type="EMBL" id="CP025066">
    <property type="protein sequence ID" value="AUX10202.1"/>
    <property type="molecule type" value="Genomic_DNA"/>
</dbReference>
<proteinExistence type="predicted"/>
<reference evidence="3" key="1">
    <citation type="submission" date="2017-11" db="EMBL/GenBank/DDBJ databases">
        <title>Phenotypic and genomic properties of facultatively anaerobic sulfur-reducing natronoarchaea from hypersaline soda lakes.</title>
        <authorList>
            <person name="Sorokin D.Y."/>
            <person name="Kublanov I.V."/>
            <person name="Roman P."/>
            <person name="Sinninghe Damste J.S."/>
            <person name="Golyshin P.N."/>
            <person name="Rojo D."/>
            <person name="Ciordia S."/>
            <person name="Mena M.D.C."/>
            <person name="Ferrer M."/>
            <person name="Messina E."/>
            <person name="Smedile F."/>
            <person name="La Spada G."/>
            <person name="La Cono V."/>
            <person name="Yakimov M.M."/>
        </authorList>
    </citation>
    <scope>NUCLEOTIDE SEQUENCE [LARGE SCALE GENOMIC DNA]</scope>
    <source>
        <strain evidence="3">AArc-Sl</strain>
    </source>
</reference>